<evidence type="ECO:0000313" key="2">
    <source>
        <dbReference type="EMBL" id="SDG21539.1"/>
    </source>
</evidence>
<feature type="transmembrane region" description="Helical" evidence="1">
    <location>
        <begin position="17"/>
        <end position="37"/>
    </location>
</feature>
<dbReference type="Proteomes" id="UP000199045">
    <property type="component" value="Unassembled WGS sequence"/>
</dbReference>
<organism evidence="2 3">
    <name type="scientific">Chitinophaga filiformis</name>
    <name type="common">Myxococcus filiformis</name>
    <name type="synonym">Flexibacter filiformis</name>
    <dbReference type="NCBI Taxonomy" id="104663"/>
    <lineage>
        <taxon>Bacteria</taxon>
        <taxon>Pseudomonadati</taxon>
        <taxon>Bacteroidota</taxon>
        <taxon>Chitinophagia</taxon>
        <taxon>Chitinophagales</taxon>
        <taxon>Chitinophagaceae</taxon>
        <taxon>Chitinophaga</taxon>
    </lineage>
</organism>
<proteinExistence type="predicted"/>
<accession>A0A1G7SGI6</accession>
<keyword evidence="1" id="KW-1133">Transmembrane helix</keyword>
<gene>
    <name evidence="2" type="ORF">SAMN04488121_103846</name>
</gene>
<evidence type="ECO:0000256" key="1">
    <source>
        <dbReference type="SAM" id="Phobius"/>
    </source>
</evidence>
<name>A0A1G7SGI6_CHIFI</name>
<reference evidence="2 3" key="1">
    <citation type="submission" date="2016-10" db="EMBL/GenBank/DDBJ databases">
        <authorList>
            <person name="de Groot N.N."/>
        </authorList>
    </citation>
    <scope>NUCLEOTIDE SEQUENCE [LARGE SCALE GENOMIC DNA]</scope>
    <source>
        <strain evidence="2 3">DSM 527</strain>
    </source>
</reference>
<dbReference type="RefSeq" id="WP_089833700.1">
    <property type="nucleotide sequence ID" value="NZ_FNBN01000003.1"/>
</dbReference>
<dbReference type="AlphaFoldDB" id="A0A1G7SGI6"/>
<dbReference type="OrthoDB" id="1349101at2"/>
<keyword evidence="1" id="KW-0472">Membrane</keyword>
<sequence length="250" mass="28060">MEQQLAKMQRELQRLKWYAGILTMLLVAIGLFAFSGISDIGRFKEISVERINILESNGQLRMVISNKSRSPEVLAYGKPFTPPIPGGNRPGLVFYNDEGTEDGGLVFMGGKDSTGRYHATGHLSFDQYNQNQVLYLTYSDDNGDQNTGLHIDDWQTAPPFWQWRADYKKAQQLPDGPAKEELLKKLMEPKMGQKAVAQRVFVGKDDSKTAMVTLADRMGKPRLQLLVDSNGVAKLNFLDQQGKITYSLPN</sequence>
<dbReference type="EMBL" id="FNBN01000003">
    <property type="protein sequence ID" value="SDG21539.1"/>
    <property type="molecule type" value="Genomic_DNA"/>
</dbReference>
<dbReference type="STRING" id="104663.SAMN04488121_103846"/>
<protein>
    <submittedName>
        <fullName evidence="2">Uncharacterized protein</fullName>
    </submittedName>
</protein>
<evidence type="ECO:0000313" key="3">
    <source>
        <dbReference type="Proteomes" id="UP000199045"/>
    </source>
</evidence>
<keyword evidence="1" id="KW-0812">Transmembrane</keyword>